<keyword evidence="6" id="KW-0804">Transcription</keyword>
<dbReference type="InterPro" id="IPR004827">
    <property type="entry name" value="bZIP"/>
</dbReference>
<proteinExistence type="inferred from homology"/>
<sequence length="293" mass="32619">MSDAGVFDDGFDPELMKLLEDSLSPPEEASTESAPSWFGEIENMLMNDDAEIDGQLEDDVDPSYVDQFMSDVLLDVPADVAVDGDLLSPSDGKSNQSDLSNFNGGSENETEAAHADANGDDPDSKKRKRQLRNRDAALRSRERKKMYVKDLELKSRYLEGECRRLGRLLQCCYAENQDLRFRLHLGNGAAGAAMTKQESAVLLLESLLLGSLFWFLGITCLFHQPKLLRTNKEGVALRRIGVNDPKSVQLRRAGNNIIQCLRLGTLVDSRRCRAWRTKMKPLYGYTAAVGILA</sequence>
<feature type="transmembrane region" description="Helical" evidence="9">
    <location>
        <begin position="200"/>
        <end position="222"/>
    </location>
</feature>
<evidence type="ECO:0000256" key="1">
    <source>
        <dbReference type="ARBA" id="ARBA00004123"/>
    </source>
</evidence>
<dbReference type="InterPro" id="IPR046347">
    <property type="entry name" value="bZIP_sf"/>
</dbReference>
<keyword evidence="9" id="KW-0812">Transmembrane</keyword>
<dbReference type="GO" id="GO:0005789">
    <property type="term" value="C:endoplasmic reticulum membrane"/>
    <property type="evidence" value="ECO:0007669"/>
    <property type="project" value="UniProtKB-SubCell"/>
</dbReference>
<feature type="region of interest" description="Disordered" evidence="8">
    <location>
        <begin position="17"/>
        <end position="36"/>
    </location>
</feature>
<dbReference type="PANTHER" id="PTHR47416:SF8">
    <property type="entry name" value="BASIC-LEUCINE ZIPPER TRANSCRIPTION FACTOR E-RELATED"/>
    <property type="match status" value="1"/>
</dbReference>
<evidence type="ECO:0000256" key="7">
    <source>
        <dbReference type="ARBA" id="ARBA00023242"/>
    </source>
</evidence>
<dbReference type="Gramene" id="Kaladp0075s0018.1.v1.1">
    <property type="protein sequence ID" value="Kaladp0075s0018.1.v1.1"/>
    <property type="gene ID" value="Kaladp0075s0018.v1.1"/>
</dbReference>
<name>A0A7N0UMJ7_KALFE</name>
<evidence type="ECO:0000256" key="4">
    <source>
        <dbReference type="ARBA" id="ARBA00023015"/>
    </source>
</evidence>
<evidence type="ECO:0000256" key="8">
    <source>
        <dbReference type="SAM" id="MobiDB-lite"/>
    </source>
</evidence>
<evidence type="ECO:0000313" key="11">
    <source>
        <dbReference type="EnsemblPlants" id="Kaladp0075s0018.1.v1.1"/>
    </source>
</evidence>
<evidence type="ECO:0000256" key="5">
    <source>
        <dbReference type="ARBA" id="ARBA00023125"/>
    </source>
</evidence>
<keyword evidence="4" id="KW-0805">Transcription regulation</keyword>
<keyword evidence="12" id="KW-1185">Reference proteome</keyword>
<organism evidence="11 12">
    <name type="scientific">Kalanchoe fedtschenkoi</name>
    <name type="common">Lavender scallops</name>
    <name type="synonym">South American air plant</name>
    <dbReference type="NCBI Taxonomy" id="63787"/>
    <lineage>
        <taxon>Eukaryota</taxon>
        <taxon>Viridiplantae</taxon>
        <taxon>Streptophyta</taxon>
        <taxon>Embryophyta</taxon>
        <taxon>Tracheophyta</taxon>
        <taxon>Spermatophyta</taxon>
        <taxon>Magnoliopsida</taxon>
        <taxon>eudicotyledons</taxon>
        <taxon>Gunneridae</taxon>
        <taxon>Pentapetalae</taxon>
        <taxon>Saxifragales</taxon>
        <taxon>Crassulaceae</taxon>
        <taxon>Kalanchoe</taxon>
    </lineage>
</organism>
<feature type="domain" description="BZIP" evidence="10">
    <location>
        <begin position="123"/>
        <end position="165"/>
    </location>
</feature>
<evidence type="ECO:0000256" key="6">
    <source>
        <dbReference type="ARBA" id="ARBA00023163"/>
    </source>
</evidence>
<dbReference type="GO" id="GO:0003677">
    <property type="term" value="F:DNA binding"/>
    <property type="evidence" value="ECO:0007669"/>
    <property type="project" value="UniProtKB-KW"/>
</dbReference>
<dbReference type="GO" id="GO:0005634">
    <property type="term" value="C:nucleus"/>
    <property type="evidence" value="ECO:0007669"/>
    <property type="project" value="UniProtKB-SubCell"/>
</dbReference>
<dbReference type="GO" id="GO:0003700">
    <property type="term" value="F:DNA-binding transcription factor activity"/>
    <property type="evidence" value="ECO:0007669"/>
    <property type="project" value="InterPro"/>
</dbReference>
<keyword evidence="7" id="KW-0539">Nucleus</keyword>
<dbReference type="EnsemblPlants" id="Kaladp0075s0018.1.v1.1">
    <property type="protein sequence ID" value="Kaladp0075s0018.1.v1.1"/>
    <property type="gene ID" value="Kaladp0075s0018.v1.1"/>
</dbReference>
<dbReference type="OMA" id="TILMKDD"/>
<keyword evidence="9" id="KW-1133">Transmembrane helix</keyword>
<feature type="compositionally biased region" description="Polar residues" evidence="8">
    <location>
        <begin position="91"/>
        <end position="107"/>
    </location>
</feature>
<dbReference type="CDD" id="cd14704">
    <property type="entry name" value="bZIP_HY5-like"/>
    <property type="match status" value="1"/>
</dbReference>
<dbReference type="Gene3D" id="1.20.5.170">
    <property type="match status" value="1"/>
</dbReference>
<accession>A0A7N0UMJ7</accession>
<protein>
    <recommendedName>
        <fullName evidence="10">BZIP domain-containing protein</fullName>
    </recommendedName>
</protein>
<dbReference type="AlphaFoldDB" id="A0A7N0UMJ7"/>
<dbReference type="Proteomes" id="UP000594263">
    <property type="component" value="Unplaced"/>
</dbReference>
<dbReference type="SMART" id="SM00338">
    <property type="entry name" value="BRLZ"/>
    <property type="match status" value="1"/>
</dbReference>
<evidence type="ECO:0000256" key="3">
    <source>
        <dbReference type="ARBA" id="ARBA00007163"/>
    </source>
</evidence>
<dbReference type="Pfam" id="PF00170">
    <property type="entry name" value="bZIP_1"/>
    <property type="match status" value="1"/>
</dbReference>
<comment type="subcellular location">
    <subcellularLocation>
        <location evidence="2">Endoplasmic reticulum membrane</location>
        <topology evidence="2">Single-pass membrane protein</topology>
    </subcellularLocation>
    <subcellularLocation>
        <location evidence="1">Nucleus</location>
    </subcellularLocation>
</comment>
<comment type="similarity">
    <text evidence="3">Belongs to the bZIP family.</text>
</comment>
<dbReference type="PROSITE" id="PS50217">
    <property type="entry name" value="BZIP"/>
    <property type="match status" value="1"/>
</dbReference>
<reference evidence="11" key="1">
    <citation type="submission" date="2021-01" db="UniProtKB">
        <authorList>
            <consortium name="EnsemblPlants"/>
        </authorList>
    </citation>
    <scope>IDENTIFICATION</scope>
</reference>
<dbReference type="PANTHER" id="PTHR47416">
    <property type="entry name" value="BASIC-LEUCINE ZIPPER TRANSCRIPTION FACTOR F-RELATED"/>
    <property type="match status" value="1"/>
</dbReference>
<keyword evidence="5" id="KW-0238">DNA-binding</keyword>
<dbReference type="SUPFAM" id="SSF57959">
    <property type="entry name" value="Leucine zipper domain"/>
    <property type="match status" value="1"/>
</dbReference>
<feature type="region of interest" description="Disordered" evidence="8">
    <location>
        <begin position="85"/>
        <end position="135"/>
    </location>
</feature>
<evidence type="ECO:0000313" key="12">
    <source>
        <dbReference type="Proteomes" id="UP000594263"/>
    </source>
</evidence>
<evidence type="ECO:0000256" key="9">
    <source>
        <dbReference type="SAM" id="Phobius"/>
    </source>
</evidence>
<evidence type="ECO:0000256" key="2">
    <source>
        <dbReference type="ARBA" id="ARBA00004389"/>
    </source>
</evidence>
<keyword evidence="9" id="KW-0472">Membrane</keyword>
<evidence type="ECO:0000259" key="10">
    <source>
        <dbReference type="PROSITE" id="PS50217"/>
    </source>
</evidence>